<dbReference type="InterPro" id="IPR004111">
    <property type="entry name" value="Repressor_TetR_C"/>
</dbReference>
<proteinExistence type="predicted"/>
<dbReference type="PANTHER" id="PTHR30055">
    <property type="entry name" value="HTH-TYPE TRANSCRIPTIONAL REGULATOR RUTR"/>
    <property type="match status" value="1"/>
</dbReference>
<dbReference type="PROSITE" id="PS50977">
    <property type="entry name" value="HTH_TETR_2"/>
    <property type="match status" value="1"/>
</dbReference>
<dbReference type="RefSeq" id="WP_222980478.1">
    <property type="nucleotide sequence ID" value="NZ_JAINVZ010000018.1"/>
</dbReference>
<keyword evidence="7" id="KW-1185">Reference proteome</keyword>
<keyword evidence="2 4" id="KW-0238">DNA-binding</keyword>
<dbReference type="InterPro" id="IPR009057">
    <property type="entry name" value="Homeodomain-like_sf"/>
</dbReference>
<keyword evidence="1" id="KW-0805">Transcription regulation</keyword>
<gene>
    <name evidence="6" type="ORF">K7472_23280</name>
</gene>
<dbReference type="Gene3D" id="1.10.357.10">
    <property type="entry name" value="Tetracycline Repressor, domain 2"/>
    <property type="match status" value="1"/>
</dbReference>
<dbReference type="PRINTS" id="PR00455">
    <property type="entry name" value="HTHTETR"/>
</dbReference>
<dbReference type="InterPro" id="IPR001647">
    <property type="entry name" value="HTH_TetR"/>
</dbReference>
<dbReference type="SUPFAM" id="SSF46689">
    <property type="entry name" value="Homeodomain-like"/>
    <property type="match status" value="1"/>
</dbReference>
<dbReference type="EMBL" id="JAINVZ010000018">
    <property type="protein sequence ID" value="MBY8887739.1"/>
    <property type="molecule type" value="Genomic_DNA"/>
</dbReference>
<sequence>MGTRHKTAHAGVTREDLADAALRLLERDGAKGLSMRKVAAEVGVQAASLYWHVRDKEELLDLACDALWADFDAPPPHTTDPAGPHSPGGTDDWRPQVAVLARRLRTHLLTRTNAARVLVGRFAPGPRWLDRMESLIATLRTAGFDGRDAADATYLLGTWVQGFVLHESVPMSAAEQRGASPSEATALARRELEELSGERYPNVVALAGDIAGPDMDTRFEFGLARLLDGLEPLRATATPKQAE</sequence>
<name>A0ABS7QX11_9ACTN</name>
<feature type="DNA-binding region" description="H-T-H motif" evidence="4">
    <location>
        <begin position="34"/>
        <end position="53"/>
    </location>
</feature>
<evidence type="ECO:0000256" key="3">
    <source>
        <dbReference type="ARBA" id="ARBA00023163"/>
    </source>
</evidence>
<dbReference type="PANTHER" id="PTHR30055:SF151">
    <property type="entry name" value="TRANSCRIPTIONAL REGULATORY PROTEIN"/>
    <property type="match status" value="1"/>
</dbReference>
<comment type="caution">
    <text evidence="6">The sequence shown here is derived from an EMBL/GenBank/DDBJ whole genome shotgun (WGS) entry which is preliminary data.</text>
</comment>
<dbReference type="InterPro" id="IPR050109">
    <property type="entry name" value="HTH-type_TetR-like_transc_reg"/>
</dbReference>
<dbReference type="InterPro" id="IPR036271">
    <property type="entry name" value="Tet_transcr_reg_TetR-rel_C_sf"/>
</dbReference>
<dbReference type="Proteomes" id="UP001198565">
    <property type="component" value="Unassembled WGS sequence"/>
</dbReference>
<evidence type="ECO:0000256" key="4">
    <source>
        <dbReference type="PROSITE-ProRule" id="PRU00335"/>
    </source>
</evidence>
<evidence type="ECO:0000256" key="2">
    <source>
        <dbReference type="ARBA" id="ARBA00023125"/>
    </source>
</evidence>
<dbReference type="SUPFAM" id="SSF48498">
    <property type="entry name" value="Tetracyclin repressor-like, C-terminal domain"/>
    <property type="match status" value="1"/>
</dbReference>
<evidence type="ECO:0000259" key="5">
    <source>
        <dbReference type="PROSITE" id="PS50977"/>
    </source>
</evidence>
<dbReference type="Pfam" id="PF02909">
    <property type="entry name" value="TetR_C_1"/>
    <property type="match status" value="1"/>
</dbReference>
<dbReference type="Pfam" id="PF00440">
    <property type="entry name" value="TetR_N"/>
    <property type="match status" value="1"/>
</dbReference>
<dbReference type="Gene3D" id="1.10.10.60">
    <property type="entry name" value="Homeodomain-like"/>
    <property type="match status" value="1"/>
</dbReference>
<organism evidence="6 7">
    <name type="scientific">Streptantibioticus parmotrematis</name>
    <dbReference type="NCBI Taxonomy" id="2873249"/>
    <lineage>
        <taxon>Bacteria</taxon>
        <taxon>Bacillati</taxon>
        <taxon>Actinomycetota</taxon>
        <taxon>Actinomycetes</taxon>
        <taxon>Kitasatosporales</taxon>
        <taxon>Streptomycetaceae</taxon>
        <taxon>Streptantibioticus</taxon>
    </lineage>
</organism>
<keyword evidence="3" id="KW-0804">Transcription</keyword>
<evidence type="ECO:0000256" key="1">
    <source>
        <dbReference type="ARBA" id="ARBA00023015"/>
    </source>
</evidence>
<evidence type="ECO:0000313" key="6">
    <source>
        <dbReference type="EMBL" id="MBY8887739.1"/>
    </source>
</evidence>
<feature type="domain" description="HTH tetR-type" evidence="5">
    <location>
        <begin position="11"/>
        <end position="71"/>
    </location>
</feature>
<reference evidence="6 7" key="1">
    <citation type="submission" date="2021-08" db="EMBL/GenBank/DDBJ databases">
        <title>Streptomyces sp. PTM05 isolated from lichen.</title>
        <authorList>
            <person name="Somphong A."/>
            <person name="Phongsopitanun W."/>
            <person name="Tanasupawat S."/>
        </authorList>
    </citation>
    <scope>NUCLEOTIDE SEQUENCE [LARGE SCALE GENOMIC DNA]</scope>
    <source>
        <strain evidence="6 7">Ptm05</strain>
    </source>
</reference>
<protein>
    <submittedName>
        <fullName evidence="6">TetR/AcrR family transcriptional regulator</fullName>
    </submittedName>
</protein>
<accession>A0ABS7QX11</accession>
<evidence type="ECO:0000313" key="7">
    <source>
        <dbReference type="Proteomes" id="UP001198565"/>
    </source>
</evidence>